<dbReference type="Proteomes" id="UP001465976">
    <property type="component" value="Unassembled WGS sequence"/>
</dbReference>
<comment type="caution">
    <text evidence="1">The sequence shown here is derived from an EMBL/GenBank/DDBJ whole genome shotgun (WGS) entry which is preliminary data.</text>
</comment>
<reference evidence="1 2" key="1">
    <citation type="submission" date="2024-02" db="EMBL/GenBank/DDBJ databases">
        <title>A draft genome for the cacao thread blight pathogen Marasmius crinis-equi.</title>
        <authorList>
            <person name="Cohen S.P."/>
            <person name="Baruah I.K."/>
            <person name="Amoako-Attah I."/>
            <person name="Bukari Y."/>
            <person name="Meinhardt L.W."/>
            <person name="Bailey B.A."/>
        </authorList>
    </citation>
    <scope>NUCLEOTIDE SEQUENCE [LARGE SCALE GENOMIC DNA]</scope>
    <source>
        <strain evidence="1 2">GH-76</strain>
    </source>
</reference>
<accession>A0ABR3FJ84</accession>
<evidence type="ECO:0000313" key="1">
    <source>
        <dbReference type="EMBL" id="KAL0575428.1"/>
    </source>
</evidence>
<sequence length="619" mass="69091">MVRSQQAEDSERQYALLERRIRGLSTAIWRTRCQKVACVPNHGADRATLEAYQDFAVLLTRDSSVELPVVVTGGNQNGLAIVATTPASTVQSVSPSSAPLIAVEEVNPTTKNFHQLLVERWAHILLQFSKLTGYVSHPIPLARHAADILQVMRLLSVSTDASDLLSLYQFTIHRCWPEFKARVDASFEILAYPPSATLLSVLQGWRMDAQDLGSGSWPSVHISDTWLSSSLQEYGIPIAPGSHVDGPHFIFDGDTAAVWFRFLCDVLGMLLNAVFDYHALGKSTSLVKVVQSLQILSPLLDSYPINKLFSLPSLHHYLRPYRKRHPASSQLPEAYINAWSLNVMYDERPMCTVYQETEGNHILRYISSLLTWFKAATALFQFARTPGGPYIRTFHIIHVPIPPMTDSSMMQMQRPQQVVSGVGDELLSNRRLAPSKLALIRSTLAQIIPSSMTPVLNLSRMQRQTSPRHQHGEEQFWGGFHTQALAISVLKRPPDSGVTFPAPILVTKDRSESSAQHLVRSNSGPFASPSPHPTTSKCCYCCSLLYDILHHPQRYQSSLQPDIAMLNALPGFLIPWTPPPFGFGLSLDTLKVIERRLHELLLAIVKARLEEVLETSRMS</sequence>
<gene>
    <name evidence="1" type="ORF">V5O48_006544</name>
</gene>
<name>A0ABR3FJ84_9AGAR</name>
<proteinExistence type="predicted"/>
<organism evidence="1 2">
    <name type="scientific">Marasmius crinis-equi</name>
    <dbReference type="NCBI Taxonomy" id="585013"/>
    <lineage>
        <taxon>Eukaryota</taxon>
        <taxon>Fungi</taxon>
        <taxon>Dikarya</taxon>
        <taxon>Basidiomycota</taxon>
        <taxon>Agaricomycotina</taxon>
        <taxon>Agaricomycetes</taxon>
        <taxon>Agaricomycetidae</taxon>
        <taxon>Agaricales</taxon>
        <taxon>Marasmiineae</taxon>
        <taxon>Marasmiaceae</taxon>
        <taxon>Marasmius</taxon>
    </lineage>
</organism>
<evidence type="ECO:0000313" key="2">
    <source>
        <dbReference type="Proteomes" id="UP001465976"/>
    </source>
</evidence>
<dbReference type="EMBL" id="JBAHYK010000305">
    <property type="protein sequence ID" value="KAL0575428.1"/>
    <property type="molecule type" value="Genomic_DNA"/>
</dbReference>
<protein>
    <submittedName>
        <fullName evidence="1">Uncharacterized protein</fullName>
    </submittedName>
</protein>
<keyword evidence="2" id="KW-1185">Reference proteome</keyword>